<keyword evidence="6" id="KW-1185">Reference proteome</keyword>
<dbReference type="PANTHER" id="PTHR35333">
    <property type="entry name" value="BETA-LACTAMASE"/>
    <property type="match status" value="1"/>
</dbReference>
<sequence>MGLAGACTAIPQSQRIAAVPPAAAARAPASASLSVPLPPPQPLPSPVATVRAAPSPALVATIRELGRQFPGKVGIAVHNVETGWTVDHNGDLLFPQQSVSKLWVAMTLMDAVDRGKLSLDRAVTIRQSDLTLFHQPIAAMVKGEQGYTTTLRNLLDRAMQQSDNTANDSILRTVGGPEAVRGYLARRFFGPDSIRFGPGERLLQSQTAGLTWTQDMSQGRRFYTARANLPRSAREKALDAYLSNPPDGASPVGIARALGKLRKGEMLSPHSTRELLAIMTDAKTGPQRVKAGVPAGWSYAHKTGTGQDLSPRSTGYNDVGIMTAPDGTAYAIAVMIGETSAPIPKRWELMQSVSRAVAHLHQPTTRAVAHLQQP</sequence>
<proteinExistence type="inferred from homology"/>
<evidence type="ECO:0000313" key="5">
    <source>
        <dbReference type="EMBL" id="MBB5987482.1"/>
    </source>
</evidence>
<dbReference type="RefSeq" id="WP_184156025.1">
    <property type="nucleotide sequence ID" value="NZ_JACHKA010000001.1"/>
</dbReference>
<organism evidence="5 6">
    <name type="scientific">Sphingobium lignivorans</name>
    <dbReference type="NCBI Taxonomy" id="2735886"/>
    <lineage>
        <taxon>Bacteria</taxon>
        <taxon>Pseudomonadati</taxon>
        <taxon>Pseudomonadota</taxon>
        <taxon>Alphaproteobacteria</taxon>
        <taxon>Sphingomonadales</taxon>
        <taxon>Sphingomonadaceae</taxon>
        <taxon>Sphingobium</taxon>
    </lineage>
</organism>
<accession>A0ABR6NJL5</accession>
<comment type="catalytic activity">
    <reaction evidence="1">
        <text>a beta-lactam + H2O = a substituted beta-amino acid</text>
        <dbReference type="Rhea" id="RHEA:20401"/>
        <dbReference type="ChEBI" id="CHEBI:15377"/>
        <dbReference type="ChEBI" id="CHEBI:35627"/>
        <dbReference type="ChEBI" id="CHEBI:140347"/>
        <dbReference type="EC" id="3.5.2.6"/>
    </reaction>
</comment>
<dbReference type="EC" id="3.5.2.6" evidence="3"/>
<dbReference type="SUPFAM" id="SSF56601">
    <property type="entry name" value="beta-lactamase/transpeptidase-like"/>
    <property type="match status" value="1"/>
</dbReference>
<name>A0ABR6NJL5_9SPHN</name>
<dbReference type="GO" id="GO:0008800">
    <property type="term" value="F:beta-lactamase activity"/>
    <property type="evidence" value="ECO:0007669"/>
    <property type="project" value="UniProtKB-EC"/>
</dbReference>
<gene>
    <name evidence="5" type="ORF">HNP60_003456</name>
</gene>
<comment type="caution">
    <text evidence="5">The sequence shown here is derived from an EMBL/GenBank/DDBJ whole genome shotgun (WGS) entry which is preliminary data.</text>
</comment>
<dbReference type="Proteomes" id="UP001138540">
    <property type="component" value="Unassembled WGS sequence"/>
</dbReference>
<dbReference type="NCBIfam" id="NF033103">
    <property type="entry name" value="bla_class_A"/>
    <property type="match status" value="1"/>
</dbReference>
<evidence type="ECO:0000313" key="6">
    <source>
        <dbReference type="Proteomes" id="UP001138540"/>
    </source>
</evidence>
<protein>
    <recommendedName>
        <fullName evidence="3">beta-lactamase</fullName>
        <ecNumber evidence="3">3.5.2.6</ecNumber>
    </recommendedName>
</protein>
<dbReference type="Pfam" id="PF13354">
    <property type="entry name" value="Beta-lactamase2"/>
    <property type="match status" value="1"/>
</dbReference>
<evidence type="ECO:0000259" key="4">
    <source>
        <dbReference type="Pfam" id="PF13354"/>
    </source>
</evidence>
<comment type="similarity">
    <text evidence="2">Belongs to the class-A beta-lactamase family.</text>
</comment>
<dbReference type="EMBL" id="JACHKA010000001">
    <property type="protein sequence ID" value="MBB5987482.1"/>
    <property type="molecule type" value="Genomic_DNA"/>
</dbReference>
<evidence type="ECO:0000256" key="3">
    <source>
        <dbReference type="ARBA" id="ARBA00012865"/>
    </source>
</evidence>
<dbReference type="InterPro" id="IPR045155">
    <property type="entry name" value="Beta-lactam_cat"/>
</dbReference>
<dbReference type="InterPro" id="IPR012338">
    <property type="entry name" value="Beta-lactam/transpept-like"/>
</dbReference>
<evidence type="ECO:0000256" key="2">
    <source>
        <dbReference type="ARBA" id="ARBA00009009"/>
    </source>
</evidence>
<keyword evidence="5" id="KW-0378">Hydrolase</keyword>
<dbReference type="PRINTS" id="PR00118">
    <property type="entry name" value="BLACTAMASEA"/>
</dbReference>
<dbReference type="InterPro" id="IPR000871">
    <property type="entry name" value="Beta-lactam_class-A"/>
</dbReference>
<reference evidence="5 6" key="1">
    <citation type="submission" date="2020-08" db="EMBL/GenBank/DDBJ databases">
        <title>Exploring microbial biodiversity for novel pathways involved in the catabolism of aromatic compounds derived from lignin.</title>
        <authorList>
            <person name="Elkins J."/>
        </authorList>
    </citation>
    <scope>NUCLEOTIDE SEQUENCE [LARGE SCALE GENOMIC DNA]</scope>
    <source>
        <strain evidence="5 6">B1D3A</strain>
    </source>
</reference>
<evidence type="ECO:0000256" key="1">
    <source>
        <dbReference type="ARBA" id="ARBA00001526"/>
    </source>
</evidence>
<dbReference type="Gene3D" id="3.40.710.10">
    <property type="entry name" value="DD-peptidase/beta-lactamase superfamily"/>
    <property type="match status" value="1"/>
</dbReference>
<dbReference type="PANTHER" id="PTHR35333:SF3">
    <property type="entry name" value="BETA-LACTAMASE-TYPE TRANSPEPTIDASE FOLD CONTAINING PROTEIN"/>
    <property type="match status" value="1"/>
</dbReference>
<feature type="domain" description="Beta-lactamase class A catalytic" evidence="4">
    <location>
        <begin position="74"/>
        <end position="335"/>
    </location>
</feature>